<accession>A0AAN7PBX7</accession>
<reference evidence="3" key="1">
    <citation type="submission" date="2023-01" db="EMBL/GenBank/DDBJ databases">
        <title>Key to firefly adult light organ development and bioluminescence: homeobox transcription factors regulate luciferase expression and transportation to peroxisome.</title>
        <authorList>
            <person name="Fu X."/>
        </authorList>
    </citation>
    <scope>NUCLEOTIDE SEQUENCE [LARGE SCALE GENOMIC DNA]</scope>
</reference>
<keyword evidence="3" id="KW-1185">Reference proteome</keyword>
<dbReference type="Proteomes" id="UP001353858">
    <property type="component" value="Unassembled WGS sequence"/>
</dbReference>
<dbReference type="EMBL" id="JARPUR010000002">
    <property type="protein sequence ID" value="KAK4881348.1"/>
    <property type="molecule type" value="Genomic_DNA"/>
</dbReference>
<keyword evidence="1" id="KW-0175">Coiled coil</keyword>
<protein>
    <submittedName>
        <fullName evidence="2">Uncharacterized protein</fullName>
    </submittedName>
</protein>
<proteinExistence type="predicted"/>
<gene>
    <name evidence="2" type="ORF">RN001_004667</name>
</gene>
<evidence type="ECO:0000313" key="3">
    <source>
        <dbReference type="Proteomes" id="UP001353858"/>
    </source>
</evidence>
<sequence>MEEILQQITALRQDNLEIKNELKTLKEKYESNEKKWQLEKNVLETRIKQLEDDKEREEKRKKKNNIIISGIKTNEENVEETVKNFFLEELNVEPAIEKPILIGKQKNKKLILIKFLNFTEKLNIMKKKKTIQDRQVFINNDLTVQERKIQKVIRDIAKEEKNKGKVVKVLYNKIIINNDVYVWNKKTEAVELKN</sequence>
<evidence type="ECO:0000256" key="1">
    <source>
        <dbReference type="SAM" id="Coils"/>
    </source>
</evidence>
<dbReference type="AlphaFoldDB" id="A0AAN7PBX7"/>
<name>A0AAN7PBX7_9COLE</name>
<organism evidence="2 3">
    <name type="scientific">Aquatica leii</name>
    <dbReference type="NCBI Taxonomy" id="1421715"/>
    <lineage>
        <taxon>Eukaryota</taxon>
        <taxon>Metazoa</taxon>
        <taxon>Ecdysozoa</taxon>
        <taxon>Arthropoda</taxon>
        <taxon>Hexapoda</taxon>
        <taxon>Insecta</taxon>
        <taxon>Pterygota</taxon>
        <taxon>Neoptera</taxon>
        <taxon>Endopterygota</taxon>
        <taxon>Coleoptera</taxon>
        <taxon>Polyphaga</taxon>
        <taxon>Elateriformia</taxon>
        <taxon>Elateroidea</taxon>
        <taxon>Lampyridae</taxon>
        <taxon>Luciolinae</taxon>
        <taxon>Aquatica</taxon>
    </lineage>
</organism>
<evidence type="ECO:0000313" key="2">
    <source>
        <dbReference type="EMBL" id="KAK4881348.1"/>
    </source>
</evidence>
<comment type="caution">
    <text evidence="2">The sequence shown here is derived from an EMBL/GenBank/DDBJ whole genome shotgun (WGS) entry which is preliminary data.</text>
</comment>
<feature type="coiled-coil region" evidence="1">
    <location>
        <begin position="1"/>
        <end position="67"/>
    </location>
</feature>